<dbReference type="InterPro" id="IPR012902">
    <property type="entry name" value="N_methyl_site"/>
</dbReference>
<feature type="transmembrane region" description="Helical" evidence="3">
    <location>
        <begin position="12"/>
        <end position="36"/>
    </location>
</feature>
<organism evidence="4 5">
    <name type="scientific">Fictibacillus aquaticus</name>
    <dbReference type="NCBI Taxonomy" id="2021314"/>
    <lineage>
        <taxon>Bacteria</taxon>
        <taxon>Bacillati</taxon>
        <taxon>Bacillota</taxon>
        <taxon>Bacilli</taxon>
        <taxon>Bacillales</taxon>
        <taxon>Fictibacillaceae</taxon>
        <taxon>Fictibacillus</taxon>
    </lineage>
</organism>
<sequence length="149" mass="17055">MKRIRMQAGEDGFTLAEVMIVLLALSLLTGAGWYSFQSFHKSVQTKAFLKSLKKDLYFTQQTAAVNESFVTFVFHQDHTYSVRMGAAKVYKKVVYPEFITVEPITMPLSIVYNPRGNISQGGMLMIRAGKKRFHLVFQIGKGRFYVEER</sequence>
<dbReference type="NCBIfam" id="NF040982">
    <property type="entry name" value="ComGD"/>
    <property type="match status" value="1"/>
</dbReference>
<evidence type="ECO:0008006" key="6">
    <source>
        <dbReference type="Google" id="ProtNLM"/>
    </source>
</evidence>
<keyword evidence="3" id="KW-0812">Transmembrane</keyword>
<protein>
    <recommendedName>
        <fullName evidence="6">Competence protein ComG</fullName>
    </recommendedName>
</protein>
<dbReference type="InterPro" id="IPR045584">
    <property type="entry name" value="Pilin-like"/>
</dbReference>
<comment type="caution">
    <text evidence="4">The sequence shown here is derived from an EMBL/GenBank/DDBJ whole genome shotgun (WGS) entry which is preliminary data.</text>
</comment>
<dbReference type="Proteomes" id="UP000215059">
    <property type="component" value="Unassembled WGS sequence"/>
</dbReference>
<dbReference type="OrthoDB" id="1653576at2"/>
<evidence type="ECO:0000256" key="1">
    <source>
        <dbReference type="ARBA" id="ARBA00004241"/>
    </source>
</evidence>
<dbReference type="AlphaFoldDB" id="A0A235FAN6"/>
<dbReference type="GO" id="GO:0030420">
    <property type="term" value="P:establishment of competence for transformation"/>
    <property type="evidence" value="ECO:0007669"/>
    <property type="project" value="UniProtKB-KW"/>
</dbReference>
<evidence type="ECO:0000313" key="4">
    <source>
        <dbReference type="EMBL" id="OYD57825.1"/>
    </source>
</evidence>
<keyword evidence="3" id="KW-1133">Transmembrane helix</keyword>
<accession>A0A235FAN6</accession>
<evidence type="ECO:0000313" key="5">
    <source>
        <dbReference type="Proteomes" id="UP000215059"/>
    </source>
</evidence>
<keyword evidence="3" id="KW-0472">Membrane</keyword>
<evidence type="ECO:0000256" key="2">
    <source>
        <dbReference type="ARBA" id="ARBA00023287"/>
    </source>
</evidence>
<dbReference type="PIRSF" id="PIRSF021292">
    <property type="entry name" value="Competence_ComGD"/>
    <property type="match status" value="1"/>
</dbReference>
<dbReference type="EMBL" id="NOII01000002">
    <property type="protein sequence ID" value="OYD57825.1"/>
    <property type="molecule type" value="Genomic_DNA"/>
</dbReference>
<dbReference type="GO" id="GO:0009986">
    <property type="term" value="C:cell surface"/>
    <property type="evidence" value="ECO:0007669"/>
    <property type="project" value="UniProtKB-SubCell"/>
</dbReference>
<dbReference type="RefSeq" id="WP_094251858.1">
    <property type="nucleotide sequence ID" value="NZ_JBHLXL010000001.1"/>
</dbReference>
<name>A0A235FAN6_9BACL</name>
<gene>
    <name evidence="4" type="ORF">CGZ90_07940</name>
</gene>
<dbReference type="NCBIfam" id="TIGR02532">
    <property type="entry name" value="IV_pilin_GFxxxE"/>
    <property type="match status" value="1"/>
</dbReference>
<proteinExistence type="predicted"/>
<evidence type="ECO:0000256" key="3">
    <source>
        <dbReference type="SAM" id="Phobius"/>
    </source>
</evidence>
<comment type="subcellular location">
    <subcellularLocation>
        <location evidence="1">Cell surface</location>
    </subcellularLocation>
</comment>
<keyword evidence="5" id="KW-1185">Reference proteome</keyword>
<reference evidence="4 5" key="1">
    <citation type="submission" date="2017-07" db="EMBL/GenBank/DDBJ databases">
        <title>Fictibacillus sp. nov. GDSW-R2A3 Genome sequencing and assembly.</title>
        <authorList>
            <person name="Mayilraj S."/>
        </authorList>
    </citation>
    <scope>NUCLEOTIDE SEQUENCE [LARGE SCALE GENOMIC DNA]</scope>
    <source>
        <strain evidence="4 5">GDSW-R2A3</strain>
    </source>
</reference>
<dbReference type="SUPFAM" id="SSF54523">
    <property type="entry name" value="Pili subunits"/>
    <property type="match status" value="1"/>
</dbReference>
<keyword evidence="2" id="KW-0178">Competence</keyword>
<dbReference type="InterPro" id="IPR016785">
    <property type="entry name" value="ComGD"/>
</dbReference>